<feature type="transmembrane region" description="Helical" evidence="2">
    <location>
        <begin position="12"/>
        <end position="35"/>
    </location>
</feature>
<keyword evidence="2" id="KW-0472">Membrane</keyword>
<reference evidence="3 4" key="1">
    <citation type="journal article" date="2011" name="J. Bacteriol.">
        <title>Genome sequence of Methyloversatilis universalis FAM5T, a methylotrophic representative of the order Rhodocyclales.</title>
        <authorList>
            <person name="Kittichotirat W."/>
            <person name="Good N.M."/>
            <person name="Hall R."/>
            <person name="Bringel F."/>
            <person name="Lajus A."/>
            <person name="Medigue C."/>
            <person name="Smalley N.E."/>
            <person name="Beck D."/>
            <person name="Bumgarner R."/>
            <person name="Vuilleumier S."/>
            <person name="Kalyuzhnaya M.G."/>
        </authorList>
    </citation>
    <scope>NUCLEOTIDE SEQUENCE [LARGE SCALE GENOMIC DNA]</scope>
    <source>
        <strain evidence="4">ATCC BAA-1314 / JCM 13912 / FAM5</strain>
    </source>
</reference>
<keyword evidence="4" id="KW-1185">Reference proteome</keyword>
<dbReference type="InterPro" id="IPR031709">
    <property type="entry name" value="PutAbiC"/>
</dbReference>
<dbReference type="AlphaFoldDB" id="F5RBV0"/>
<evidence type="ECO:0000256" key="2">
    <source>
        <dbReference type="SAM" id="Phobius"/>
    </source>
</evidence>
<dbReference type="Proteomes" id="UP000005019">
    <property type="component" value="Unassembled WGS sequence"/>
</dbReference>
<protein>
    <recommendedName>
        <fullName evidence="5">Phage abortive infection protein</fullName>
    </recommendedName>
</protein>
<feature type="transmembrane region" description="Helical" evidence="2">
    <location>
        <begin position="47"/>
        <end position="69"/>
    </location>
</feature>
<keyword evidence="2" id="KW-0812">Transmembrane</keyword>
<proteinExistence type="predicted"/>
<keyword evidence="2" id="KW-1133">Transmembrane helix</keyword>
<evidence type="ECO:0008006" key="5">
    <source>
        <dbReference type="Google" id="ProtNLM"/>
    </source>
</evidence>
<evidence type="ECO:0000313" key="4">
    <source>
        <dbReference type="Proteomes" id="UP000005019"/>
    </source>
</evidence>
<sequence length="293" mass="34187">MRQEMRDRSESGVWFWTLLAFGFVAATWCATWYFLRNQEQRGTFGDMFGGTNALFTGLAFVGVIATILLQRLDLKRQAQELQETREEFRGQRKQLELQSATFLLQRFEGTFFQLFNLYVTIADATLRREPTARKGNLMELTRMRMNSEILAEMSAHETFEDCVSAAYRTVLNDRTFAFLPRYYRALYSVLSYVDRSQVDDPRFYANLIRSEFTEDECVLLAYIGLTDIGRAKLKPLIERYKLLKHVPSQFLFDHQPLFKAYHRSAFRNDLPPILSKHSTGTLLEEWAASQQKG</sequence>
<keyword evidence="1" id="KW-0175">Coiled coil</keyword>
<dbReference type="EMBL" id="AFHG01000044">
    <property type="protein sequence ID" value="EGK71967.1"/>
    <property type="molecule type" value="Genomic_DNA"/>
</dbReference>
<name>F5RBV0_METUF</name>
<dbReference type="eggNOG" id="ENOG50331HJ">
    <property type="taxonomic scope" value="Bacteria"/>
</dbReference>
<evidence type="ECO:0000256" key="1">
    <source>
        <dbReference type="SAM" id="Coils"/>
    </source>
</evidence>
<evidence type="ECO:0000313" key="3">
    <source>
        <dbReference type="EMBL" id="EGK71967.1"/>
    </source>
</evidence>
<gene>
    <name evidence="3" type="ORF">METUNv1_01745</name>
</gene>
<accession>F5RBV0</accession>
<feature type="coiled-coil region" evidence="1">
    <location>
        <begin position="64"/>
        <end position="98"/>
    </location>
</feature>
<dbReference type="Pfam" id="PF16872">
    <property type="entry name" value="putAbiC"/>
    <property type="match status" value="1"/>
</dbReference>
<dbReference type="STRING" id="1000565.METUNv1_01745"/>
<organism evidence="3 4">
    <name type="scientific">Methyloversatilis universalis (strain ATCC BAA-1314 / DSM 25237 / JCM 13912 / CCUG 52030 / FAM5)</name>
    <dbReference type="NCBI Taxonomy" id="1000565"/>
    <lineage>
        <taxon>Bacteria</taxon>
        <taxon>Pseudomonadati</taxon>
        <taxon>Pseudomonadota</taxon>
        <taxon>Betaproteobacteria</taxon>
        <taxon>Nitrosomonadales</taxon>
        <taxon>Sterolibacteriaceae</taxon>
        <taxon>Methyloversatilis</taxon>
    </lineage>
</organism>
<comment type="caution">
    <text evidence="3">The sequence shown here is derived from an EMBL/GenBank/DDBJ whole genome shotgun (WGS) entry which is preliminary data.</text>
</comment>